<dbReference type="EMBL" id="VFMN01000001">
    <property type="protein sequence ID" value="TQJ10264.1"/>
    <property type="molecule type" value="Genomic_DNA"/>
</dbReference>
<reference evidence="8 9" key="1">
    <citation type="submission" date="2019-06" db="EMBL/GenBank/DDBJ databases">
        <title>Sequencing the genomes of 1000 actinobacteria strains.</title>
        <authorList>
            <person name="Klenk H.-P."/>
        </authorList>
    </citation>
    <scope>NUCLEOTIDE SEQUENCE [LARGE SCALE GENOMIC DNA]</scope>
    <source>
        <strain evidence="8 9">DSM 18607</strain>
    </source>
</reference>
<organism evidence="8 9">
    <name type="scientific">Lapillicoccus jejuensis</name>
    <dbReference type="NCBI Taxonomy" id="402171"/>
    <lineage>
        <taxon>Bacteria</taxon>
        <taxon>Bacillati</taxon>
        <taxon>Actinomycetota</taxon>
        <taxon>Actinomycetes</taxon>
        <taxon>Micrococcales</taxon>
        <taxon>Intrasporangiaceae</taxon>
        <taxon>Lapillicoccus</taxon>
    </lineage>
</organism>
<dbReference type="AlphaFoldDB" id="A0A542E4S3"/>
<dbReference type="PANTHER" id="PTHR46566">
    <property type="entry name" value="1-PHOSPHOFRUCTOKINASE-RELATED"/>
    <property type="match status" value="1"/>
</dbReference>
<dbReference type="Pfam" id="PF00294">
    <property type="entry name" value="PfkB"/>
    <property type="match status" value="1"/>
</dbReference>
<sequence>MSGPGTRGRVTGPVVTGPVVTVTLNAALDVTYRVARLRAGTSHRVEEVLERAGGKGVNVAAVLHGSGVPVLATGLLAGEAGRRVRADLDARGVPHRFVDVPGETRRTLTVVEGAGGTGDATALNEPGPVVGPSDAARALDELAAVLRDARPAVVVVSGSLPPGLDEAVVARLLDVAAQLGAATVLDTGGRSLLRTLEGLHDAGAPGPDVVKPNRPELAELLAVARTGSSDEQGAEEATDESVAEGAGVALLRRLGARTVVVSSGGAGLTLHPVDGPPLTARLPQPLTGHPTGAGDAAVAALAAGLRAGAPWADVAADAVARSAAAVLRPVAGEVDPADVARLRGQVVLDGA</sequence>
<dbReference type="InterPro" id="IPR011611">
    <property type="entry name" value="PfkB_dom"/>
</dbReference>
<dbReference type="Gene3D" id="3.40.1190.20">
    <property type="match status" value="1"/>
</dbReference>
<name>A0A542E4S3_9MICO</name>
<keyword evidence="2 6" id="KW-0808">Transferase</keyword>
<dbReference type="GO" id="GO:0005524">
    <property type="term" value="F:ATP binding"/>
    <property type="evidence" value="ECO:0007669"/>
    <property type="project" value="UniProtKB-KW"/>
</dbReference>
<evidence type="ECO:0000256" key="5">
    <source>
        <dbReference type="ARBA" id="ARBA00022840"/>
    </source>
</evidence>
<keyword evidence="5" id="KW-0067">ATP-binding</keyword>
<comment type="caution">
    <text evidence="8">The sequence shown here is derived from an EMBL/GenBank/DDBJ whole genome shotgun (WGS) entry which is preliminary data.</text>
</comment>
<dbReference type="NCBIfam" id="TIGR03168">
    <property type="entry name" value="1-PFK"/>
    <property type="match status" value="1"/>
</dbReference>
<dbReference type="PIRSF" id="PIRSF000535">
    <property type="entry name" value="1PFK/6PFK/LacC"/>
    <property type="match status" value="1"/>
</dbReference>
<evidence type="ECO:0000256" key="6">
    <source>
        <dbReference type="PIRNR" id="PIRNR000535"/>
    </source>
</evidence>
<keyword evidence="4 8" id="KW-0418">Kinase</keyword>
<evidence type="ECO:0000313" key="8">
    <source>
        <dbReference type="EMBL" id="TQJ10264.1"/>
    </source>
</evidence>
<protein>
    <submittedName>
        <fullName evidence="8">Tagatose 6-phosphate kinase</fullName>
    </submittedName>
</protein>
<gene>
    <name evidence="8" type="ORF">FB458_3384</name>
</gene>
<keyword evidence="9" id="KW-1185">Reference proteome</keyword>
<dbReference type="SUPFAM" id="SSF53613">
    <property type="entry name" value="Ribokinase-like"/>
    <property type="match status" value="1"/>
</dbReference>
<dbReference type="Proteomes" id="UP000317893">
    <property type="component" value="Unassembled WGS sequence"/>
</dbReference>
<dbReference type="PANTHER" id="PTHR46566:SF5">
    <property type="entry name" value="1-PHOSPHOFRUCTOKINASE"/>
    <property type="match status" value="1"/>
</dbReference>
<dbReference type="InterPro" id="IPR029056">
    <property type="entry name" value="Ribokinase-like"/>
</dbReference>
<evidence type="ECO:0000256" key="2">
    <source>
        <dbReference type="ARBA" id="ARBA00022679"/>
    </source>
</evidence>
<evidence type="ECO:0000256" key="4">
    <source>
        <dbReference type="ARBA" id="ARBA00022777"/>
    </source>
</evidence>
<dbReference type="GO" id="GO:0008443">
    <property type="term" value="F:phosphofructokinase activity"/>
    <property type="evidence" value="ECO:0007669"/>
    <property type="project" value="TreeGrafter"/>
</dbReference>
<keyword evidence="3" id="KW-0547">Nucleotide-binding</keyword>
<dbReference type="OrthoDB" id="9801219at2"/>
<evidence type="ECO:0000256" key="1">
    <source>
        <dbReference type="ARBA" id="ARBA00010688"/>
    </source>
</evidence>
<dbReference type="InterPro" id="IPR017583">
    <property type="entry name" value="Tagatose/fructose_Pkinase"/>
</dbReference>
<evidence type="ECO:0000259" key="7">
    <source>
        <dbReference type="Pfam" id="PF00294"/>
    </source>
</evidence>
<evidence type="ECO:0000256" key="3">
    <source>
        <dbReference type="ARBA" id="ARBA00022741"/>
    </source>
</evidence>
<accession>A0A542E4S3</accession>
<dbReference type="GO" id="GO:0005829">
    <property type="term" value="C:cytosol"/>
    <property type="evidence" value="ECO:0007669"/>
    <property type="project" value="TreeGrafter"/>
</dbReference>
<evidence type="ECO:0000313" key="9">
    <source>
        <dbReference type="Proteomes" id="UP000317893"/>
    </source>
</evidence>
<feature type="domain" description="Carbohydrate kinase PfkB" evidence="7">
    <location>
        <begin position="28"/>
        <end position="333"/>
    </location>
</feature>
<comment type="similarity">
    <text evidence="1">Belongs to the carbohydrate kinase PfkB family.</text>
</comment>
<proteinExistence type="inferred from homology"/>